<dbReference type="EMBL" id="JASNWA010000008">
    <property type="protein sequence ID" value="KAK3171707.1"/>
    <property type="molecule type" value="Genomic_DNA"/>
</dbReference>
<evidence type="ECO:0000256" key="1">
    <source>
        <dbReference type="SAM" id="MobiDB-lite"/>
    </source>
</evidence>
<feature type="compositionally biased region" description="Low complexity" evidence="1">
    <location>
        <begin position="330"/>
        <end position="340"/>
    </location>
</feature>
<feature type="compositionally biased region" description="Polar residues" evidence="1">
    <location>
        <begin position="51"/>
        <end position="63"/>
    </location>
</feature>
<proteinExistence type="predicted"/>
<feature type="compositionally biased region" description="Polar residues" evidence="1">
    <location>
        <begin position="18"/>
        <end position="33"/>
    </location>
</feature>
<name>A0AAD9Z7N7_9LECA</name>
<organism evidence="2 3">
    <name type="scientific">Lepraria neglecta</name>
    <dbReference type="NCBI Taxonomy" id="209136"/>
    <lineage>
        <taxon>Eukaryota</taxon>
        <taxon>Fungi</taxon>
        <taxon>Dikarya</taxon>
        <taxon>Ascomycota</taxon>
        <taxon>Pezizomycotina</taxon>
        <taxon>Lecanoromycetes</taxon>
        <taxon>OSLEUM clade</taxon>
        <taxon>Lecanoromycetidae</taxon>
        <taxon>Lecanorales</taxon>
        <taxon>Lecanorineae</taxon>
        <taxon>Stereocaulaceae</taxon>
        <taxon>Lepraria</taxon>
    </lineage>
</organism>
<evidence type="ECO:0000313" key="3">
    <source>
        <dbReference type="Proteomes" id="UP001276659"/>
    </source>
</evidence>
<sequence>MCSRVGADGFLQHGWTAPSGNTQEPHSASSKSYTPFGARTFIPPGSPIPRSLSSPGYESSSRFQAQGFGTTSVEGSAAHSWEPYLDCHPAYVSVEPWPPQSDPRSDPHWTPSWQILSPFYQSMPPRADSPRTAKTHGFVLESGTGPSSDSEARKPMRKRPLRGFGEVPITNGLTRRKEFEEVLTDSGRKFLEFVQGFQSNDKTTVDLALRSYYTAASSGCAKNLHKVLDALETALFKNKQKLSDGLTFSLCLVAFISRAFAEGPRWRPQLSVVTQKIDFEATQGVMRERELAIEALFSLVKATGREDCLLQIYKAAEGKVTPEQNREASPSKQSTSTQQEKSLYKSVNTLFFTKQLLRATFSDKPGNFYQRSFGLEDTLPLHFSNEESSERIAIQPGATSRQGILTNKMGPPLAAPLYNQESWSSGFEFDQIAELKPLPGESTHRVRFDGPWNPLSAGRADPYIGSTDALVREAQSDSGYATRSRATRSVISMDTAQYGEPGRESRA</sequence>
<feature type="region of interest" description="Disordered" evidence="1">
    <location>
        <begin position="125"/>
        <end position="158"/>
    </location>
</feature>
<keyword evidence="3" id="KW-1185">Reference proteome</keyword>
<comment type="caution">
    <text evidence="2">The sequence shown here is derived from an EMBL/GenBank/DDBJ whole genome shotgun (WGS) entry which is preliminary data.</text>
</comment>
<feature type="region of interest" description="Disordered" evidence="1">
    <location>
        <begin position="474"/>
        <end position="507"/>
    </location>
</feature>
<evidence type="ECO:0000313" key="2">
    <source>
        <dbReference type="EMBL" id="KAK3171707.1"/>
    </source>
</evidence>
<dbReference type="Proteomes" id="UP001276659">
    <property type="component" value="Unassembled WGS sequence"/>
</dbReference>
<protein>
    <submittedName>
        <fullName evidence="2">Uncharacterized protein</fullName>
    </submittedName>
</protein>
<dbReference type="AlphaFoldDB" id="A0AAD9Z7N7"/>
<feature type="region of interest" description="Disordered" evidence="1">
    <location>
        <begin position="12"/>
        <end position="63"/>
    </location>
</feature>
<gene>
    <name evidence="2" type="ORF">OEA41_003791</name>
</gene>
<accession>A0AAD9Z7N7</accession>
<feature type="region of interest" description="Disordered" evidence="1">
    <location>
        <begin position="320"/>
        <end position="340"/>
    </location>
</feature>
<reference evidence="2" key="1">
    <citation type="submission" date="2022-11" db="EMBL/GenBank/DDBJ databases">
        <title>Chromosomal genome sequence assembly and mating type (MAT) locus characterization of the leprose asexual lichenized fungus Lepraria neglecta (Nyl.) Erichsen.</title>
        <authorList>
            <person name="Allen J.L."/>
            <person name="Pfeffer B."/>
        </authorList>
    </citation>
    <scope>NUCLEOTIDE SEQUENCE</scope>
    <source>
        <strain evidence="2">Allen 5258</strain>
    </source>
</reference>